<dbReference type="EC" id="2.7.1.50" evidence="27"/>
<evidence type="ECO:0000256" key="20">
    <source>
        <dbReference type="ARBA" id="ARBA00047334"/>
    </source>
</evidence>
<dbReference type="Gene3D" id="3.20.20.70">
    <property type="entry name" value="Aldolase class I"/>
    <property type="match status" value="1"/>
</dbReference>
<dbReference type="HAMAP" id="MF_00097">
    <property type="entry name" value="TMP_synthase"/>
    <property type="match status" value="1"/>
</dbReference>
<feature type="signal peptide" evidence="25">
    <location>
        <begin position="1"/>
        <end position="20"/>
    </location>
</feature>
<dbReference type="Proteomes" id="UP000249619">
    <property type="component" value="Unassembled WGS sequence"/>
</dbReference>
<evidence type="ECO:0000256" key="5">
    <source>
        <dbReference type="ARBA" id="ARBA00003814"/>
    </source>
</evidence>
<dbReference type="FunFam" id="3.20.20.70:FF:000104">
    <property type="entry name" value="Thiamine biosynthetic bifunctional enzyme"/>
    <property type="match status" value="1"/>
</dbReference>
<dbReference type="AlphaFoldDB" id="A0A364N506"/>
<evidence type="ECO:0000256" key="19">
    <source>
        <dbReference type="ARBA" id="ARBA00023326"/>
    </source>
</evidence>
<dbReference type="SUPFAM" id="SSF53613">
    <property type="entry name" value="Ribokinase-like"/>
    <property type="match status" value="1"/>
</dbReference>
<evidence type="ECO:0000256" key="13">
    <source>
        <dbReference type="ARBA" id="ARBA00022840"/>
    </source>
</evidence>
<keyword evidence="9" id="KW-0479">Metal-binding</keyword>
<keyword evidence="8 27" id="KW-0808">Transferase</keyword>
<dbReference type="Gene3D" id="3.20.20.80">
    <property type="entry name" value="Glycosidases"/>
    <property type="match status" value="1"/>
</dbReference>
<dbReference type="STRING" id="183478.A0A364N506"/>
<comment type="function">
    <text evidence="5">Condenses 4-methyl-5-(beta-hydroxyethyl)thiazole monophosphate (THZ-P) and 2-methyl-4-amino-5-hydroxymethyl pyrimidine pyrophosphate (HMP-PP) to form thiamine monophosphate (TMP).</text>
</comment>
<keyword evidence="28" id="KW-1185">Reference proteome</keyword>
<dbReference type="InterPro" id="IPR001579">
    <property type="entry name" value="Glyco_hydro_18_chit_AS"/>
</dbReference>
<name>A0A364N506_STELY</name>
<organism evidence="27 28">
    <name type="scientific">Stemphylium lycopersici</name>
    <name type="common">Tomato gray leaf spot disease fungus</name>
    <name type="synonym">Thyrospora lycopersici</name>
    <dbReference type="NCBI Taxonomy" id="183478"/>
    <lineage>
        <taxon>Eukaryota</taxon>
        <taxon>Fungi</taxon>
        <taxon>Dikarya</taxon>
        <taxon>Ascomycota</taxon>
        <taxon>Pezizomycotina</taxon>
        <taxon>Dothideomycetes</taxon>
        <taxon>Pleosporomycetidae</taxon>
        <taxon>Pleosporales</taxon>
        <taxon>Pleosporineae</taxon>
        <taxon>Pleosporaceae</taxon>
        <taxon>Stemphylium</taxon>
    </lineage>
</organism>
<keyword evidence="10" id="KW-0547">Nucleotide-binding</keyword>
<dbReference type="CDD" id="cd01170">
    <property type="entry name" value="THZ_kinase"/>
    <property type="match status" value="1"/>
</dbReference>
<evidence type="ECO:0000256" key="3">
    <source>
        <dbReference type="ARBA" id="ARBA00001771"/>
    </source>
</evidence>
<dbReference type="InterPro" id="IPR017853">
    <property type="entry name" value="GH"/>
</dbReference>
<comment type="catalytic activity">
    <reaction evidence="2">
        <text>Hydrolysis of terminal, non-reducing alpha-D-galactose residues in alpha-D-galactosides, including galactose oligosaccharides, galactomannans and galactolipids.</text>
        <dbReference type="EC" id="3.2.1.22"/>
    </reaction>
</comment>
<evidence type="ECO:0000313" key="28">
    <source>
        <dbReference type="Proteomes" id="UP000249619"/>
    </source>
</evidence>
<evidence type="ECO:0000256" key="18">
    <source>
        <dbReference type="ARBA" id="ARBA00023295"/>
    </source>
</evidence>
<dbReference type="GO" id="GO:0004789">
    <property type="term" value="F:thiamine-phosphate diphosphorylase activity"/>
    <property type="evidence" value="ECO:0007669"/>
    <property type="project" value="UniProtKB-EC"/>
</dbReference>
<dbReference type="GO" id="GO:0004417">
    <property type="term" value="F:hydroxyethylthiazole kinase activity"/>
    <property type="evidence" value="ECO:0007669"/>
    <property type="project" value="UniProtKB-EC"/>
</dbReference>
<comment type="catalytic activity">
    <reaction evidence="3">
        <text>5-(2-hydroxyethyl)-4-methylthiazole + ATP = 4-methyl-5-(2-phosphooxyethyl)-thiazole + ADP + H(+)</text>
        <dbReference type="Rhea" id="RHEA:24212"/>
        <dbReference type="ChEBI" id="CHEBI:15378"/>
        <dbReference type="ChEBI" id="CHEBI:17957"/>
        <dbReference type="ChEBI" id="CHEBI:30616"/>
        <dbReference type="ChEBI" id="CHEBI:58296"/>
        <dbReference type="ChEBI" id="CHEBI:456216"/>
        <dbReference type="EC" id="2.7.1.50"/>
    </reaction>
</comment>
<dbReference type="GO" id="GO:0000287">
    <property type="term" value="F:magnesium ion binding"/>
    <property type="evidence" value="ECO:0007669"/>
    <property type="project" value="InterPro"/>
</dbReference>
<dbReference type="NCBIfam" id="NF006830">
    <property type="entry name" value="PRK09355.1"/>
    <property type="match status" value="1"/>
</dbReference>
<keyword evidence="13" id="KW-0067">ATP-binding</keyword>
<keyword evidence="15" id="KW-0784">Thiamine biosynthesis</keyword>
<comment type="catalytic activity">
    <reaction evidence="1">
        <text>Random endo-hydrolysis of N-acetyl-beta-D-glucosaminide (1-&gt;4)-beta-linkages in chitin and chitodextrins.</text>
        <dbReference type="EC" id="3.2.1.14"/>
    </reaction>
</comment>
<dbReference type="Gene3D" id="3.40.1190.20">
    <property type="match status" value="1"/>
</dbReference>
<evidence type="ECO:0000256" key="25">
    <source>
        <dbReference type="SAM" id="SignalP"/>
    </source>
</evidence>
<dbReference type="InterPro" id="IPR034291">
    <property type="entry name" value="TMP_synthase"/>
</dbReference>
<comment type="pathway">
    <text evidence="7">Cofactor biosynthesis; thiamine diphosphate biosynthesis; thiamine phosphate from 4-amino-2-methyl-5-diphosphomethylpyrimidine and 4-methyl-5-(2-phosphoethyl)-thiazole: step 1/1.</text>
</comment>
<evidence type="ECO:0000256" key="21">
    <source>
        <dbReference type="ARBA" id="ARBA00047851"/>
    </source>
</evidence>
<evidence type="ECO:0000256" key="11">
    <source>
        <dbReference type="ARBA" id="ARBA00022777"/>
    </source>
</evidence>
<evidence type="ECO:0000256" key="16">
    <source>
        <dbReference type="ARBA" id="ARBA00023024"/>
    </source>
</evidence>
<evidence type="ECO:0000256" key="9">
    <source>
        <dbReference type="ARBA" id="ARBA00022723"/>
    </source>
</evidence>
<dbReference type="PANTHER" id="PTHR20857">
    <property type="entry name" value="THIAMINE-PHOSPHATE PYROPHOSPHORYLASE"/>
    <property type="match status" value="1"/>
</dbReference>
<dbReference type="SUPFAM" id="SSF51445">
    <property type="entry name" value="(Trans)glycosidases"/>
    <property type="match status" value="1"/>
</dbReference>
<evidence type="ECO:0000256" key="10">
    <source>
        <dbReference type="ARBA" id="ARBA00022741"/>
    </source>
</evidence>
<dbReference type="PROSITE" id="PS51910">
    <property type="entry name" value="GH18_2"/>
    <property type="match status" value="1"/>
</dbReference>
<comment type="catalytic activity">
    <reaction evidence="21">
        <text>2-(2-carboxy-4-methylthiazol-5-yl)ethyl phosphate + 4-amino-2-methyl-5-(diphosphooxymethyl)pyrimidine + 2 H(+) = thiamine phosphate + CO2 + diphosphate</text>
        <dbReference type="Rhea" id="RHEA:47848"/>
        <dbReference type="ChEBI" id="CHEBI:15378"/>
        <dbReference type="ChEBI" id="CHEBI:16526"/>
        <dbReference type="ChEBI" id="CHEBI:33019"/>
        <dbReference type="ChEBI" id="CHEBI:37575"/>
        <dbReference type="ChEBI" id="CHEBI:57841"/>
        <dbReference type="ChEBI" id="CHEBI:62890"/>
        <dbReference type="EC" id="2.5.1.3"/>
    </reaction>
</comment>
<dbReference type="GO" id="GO:0004557">
    <property type="term" value="F:alpha-galactosidase activity"/>
    <property type="evidence" value="ECO:0007669"/>
    <property type="project" value="UniProtKB-EC"/>
</dbReference>
<evidence type="ECO:0000256" key="14">
    <source>
        <dbReference type="ARBA" id="ARBA00022842"/>
    </source>
</evidence>
<dbReference type="PANTHER" id="PTHR20857:SF23">
    <property type="entry name" value="THIAMINE BIOSYNTHETIC BIFUNCTIONAL ENZYME"/>
    <property type="match status" value="1"/>
</dbReference>
<evidence type="ECO:0000259" key="26">
    <source>
        <dbReference type="PROSITE" id="PS51910"/>
    </source>
</evidence>
<reference evidence="28" key="1">
    <citation type="submission" date="2018-05" db="EMBL/GenBank/DDBJ databases">
        <title>Draft genome sequence of Stemphylium lycopersici strain CIDEFI 213.</title>
        <authorList>
            <person name="Medina R."/>
            <person name="Franco M.E.E."/>
            <person name="Lucentini C.G."/>
            <person name="Saparrat M.C.N."/>
            <person name="Balatti P.A."/>
        </authorList>
    </citation>
    <scope>NUCLEOTIDE SEQUENCE [LARGE SCALE GENOMIC DNA]</scope>
    <source>
        <strain evidence="28">CIDEFI 213</strain>
    </source>
</reference>
<dbReference type="GO" id="GO:0009228">
    <property type="term" value="P:thiamine biosynthetic process"/>
    <property type="evidence" value="ECO:0007669"/>
    <property type="project" value="UniProtKB-KW"/>
</dbReference>
<keyword evidence="11" id="KW-0418">Kinase</keyword>
<evidence type="ECO:0000256" key="17">
    <source>
        <dbReference type="ARBA" id="ARBA00023277"/>
    </source>
</evidence>
<evidence type="ECO:0000256" key="12">
    <source>
        <dbReference type="ARBA" id="ARBA00022801"/>
    </source>
</evidence>
<evidence type="ECO:0000256" key="4">
    <source>
        <dbReference type="ARBA" id="ARBA00001946"/>
    </source>
</evidence>
<dbReference type="InterPro" id="IPR022998">
    <property type="entry name" value="ThiamineP_synth_TenI"/>
</dbReference>
<dbReference type="SUPFAM" id="SSF51391">
    <property type="entry name" value="Thiamin phosphate synthase"/>
    <property type="match status" value="1"/>
</dbReference>
<feature type="chain" id="PRO_5016983204" evidence="25">
    <location>
        <begin position="21"/>
        <end position="926"/>
    </location>
</feature>
<evidence type="ECO:0000256" key="22">
    <source>
        <dbReference type="ARBA" id="ARBA00047883"/>
    </source>
</evidence>
<comment type="catalytic activity">
    <reaction evidence="20">
        <text>4-methyl-5-(2-phosphooxyethyl)-thiazole + 4-amino-2-methyl-5-(diphosphooxymethyl)pyrimidine + H(+) = thiamine phosphate + diphosphate</text>
        <dbReference type="Rhea" id="RHEA:22328"/>
        <dbReference type="ChEBI" id="CHEBI:15378"/>
        <dbReference type="ChEBI" id="CHEBI:33019"/>
        <dbReference type="ChEBI" id="CHEBI:37575"/>
        <dbReference type="ChEBI" id="CHEBI:57841"/>
        <dbReference type="ChEBI" id="CHEBI:58296"/>
        <dbReference type="EC" id="2.5.1.3"/>
    </reaction>
</comment>
<dbReference type="NCBIfam" id="TIGR00693">
    <property type="entry name" value="thiE"/>
    <property type="match status" value="1"/>
</dbReference>
<keyword evidence="17" id="KW-0119">Carbohydrate metabolism</keyword>
<comment type="caution">
    <text evidence="27">The sequence shown here is derived from an EMBL/GenBank/DDBJ whole genome shotgun (WGS) entry which is preliminary data.</text>
</comment>
<dbReference type="InterPro" id="IPR036206">
    <property type="entry name" value="ThiamineP_synth_sf"/>
</dbReference>
<keyword evidence="12" id="KW-0378">Hydrolase</keyword>
<dbReference type="InterPro" id="IPR001223">
    <property type="entry name" value="Glyco_hydro18_cat"/>
</dbReference>
<dbReference type="PRINTS" id="PR01099">
    <property type="entry name" value="HYETHTZKNASE"/>
</dbReference>
<accession>A0A364N506</accession>
<comment type="cofactor">
    <cofactor evidence="4">
        <name>Mg(2+)</name>
        <dbReference type="ChEBI" id="CHEBI:18420"/>
    </cofactor>
</comment>
<evidence type="ECO:0000256" key="24">
    <source>
        <dbReference type="ARBA" id="ARBA00061283"/>
    </source>
</evidence>
<dbReference type="EC" id="2.5.1.3" evidence="27"/>
<dbReference type="CDD" id="cd00564">
    <property type="entry name" value="TMP_TenI"/>
    <property type="match status" value="1"/>
</dbReference>
<comment type="similarity">
    <text evidence="23">In the C-terminal section; belongs to the Thz kinase family.</text>
</comment>
<keyword evidence="25" id="KW-0732">Signal</keyword>
<evidence type="ECO:0000256" key="15">
    <source>
        <dbReference type="ARBA" id="ARBA00022977"/>
    </source>
</evidence>
<dbReference type="Pfam" id="PF02110">
    <property type="entry name" value="HK"/>
    <property type="match status" value="1"/>
</dbReference>
<dbReference type="Pfam" id="PF02581">
    <property type="entry name" value="TMP-TENI"/>
    <property type="match status" value="1"/>
</dbReference>
<sequence>MTFFIINVLVAAILTSFITAAQQPRCRLEIEHTSVPELDFDERYCTDSVYHPVPTLYPSSPQEPANLILPQTGSRLVLYHQTFHDSDGNYHSLLPLLTDHTGVTHIIIAAIHLNQEPGEITLNEDNPFNQKFSSLWSEVKHLQQYGVKVLGMLGGAAKGSYKLLGGSSSDVGTHRILICLHLKLTLKKFEKYYTPLRDLLLTTALDGLDIDIEEEIPIETVTRLISRLRTDFGTNFLITLAPVASALIPNPFILEVLYPLNPQPKCSTAPSPVYPTLPNLSGFSYAELERSVYGAEIAWYNTQFYGGWGNALSTAWYDAVIEVGWSPERIVLGVLTDPQSGAGYVPIETLVNVSAALNEKYRGYNGGFGGVMGWEYVHSLSSRTHQEDSTEAILGSRDLVDVVEQALAGGVTIVQYRDKTSDTGALISIAKALHEKCKAHGIPLLINDRVDVALAVGCEGVHLGQDDMNVAEARRILGTSKIIGATVSSIDEARIAVERGADYLGIGTLYATNTKKNTKEIIGIPGIRKILSYLDQGNETERSVGTVCIGGVNASNVQRIKHQLLAPTPANAHPKTIDGVAVVSAIIGASDPQAASSHLSTLLTSSPPFALASTAPHFTHENPENEIASLLTKAAKCTKKVRETSPLSHNMTNLVVQNLAANVALAIGASPIMANYGAEAGDLSKLGGGLVINMGTVTPDGLKNYQAAIEAYNAAGGPIILDPVGAGATSVRREALTSLLGRGYFDLIKGNEKEILAVATASGLRIPDATTQQRGVDSGTALFTLAQKASLVTHLAARERNVVLMTGATDVLSDGSRTYAISNGHGYLARVTGTGCTLGTTLSAYLASNRGDKLVAALAGVLHFEIAAEDAAERGDVRGAGTFVPAFIDELWNVGEGIGNGAVELARRAKVVCVRGVDGQGVFEEA</sequence>
<evidence type="ECO:0000313" key="27">
    <source>
        <dbReference type="EMBL" id="RAR11762.1"/>
    </source>
</evidence>
<dbReference type="GO" id="GO:0000272">
    <property type="term" value="P:polysaccharide catabolic process"/>
    <property type="evidence" value="ECO:0007669"/>
    <property type="project" value="UniProtKB-KW"/>
</dbReference>
<dbReference type="InterPro" id="IPR013785">
    <property type="entry name" value="Aldolase_TIM"/>
</dbReference>
<evidence type="ECO:0000256" key="2">
    <source>
        <dbReference type="ARBA" id="ARBA00001255"/>
    </source>
</evidence>
<evidence type="ECO:0000256" key="1">
    <source>
        <dbReference type="ARBA" id="ARBA00000822"/>
    </source>
</evidence>
<protein>
    <submittedName>
        <fullName evidence="27">TMP-TENI-domain-containing protein</fullName>
        <ecNumber evidence="27">2.5.1.3</ecNumber>
        <ecNumber evidence="27">2.7.1.50</ecNumber>
    </submittedName>
</protein>
<keyword evidence="14" id="KW-0460">Magnesium</keyword>
<dbReference type="HAMAP" id="MF_00228">
    <property type="entry name" value="Thz_kinase"/>
    <property type="match status" value="1"/>
</dbReference>
<evidence type="ECO:0000256" key="7">
    <source>
        <dbReference type="ARBA" id="ARBA00005165"/>
    </source>
</evidence>
<gene>
    <name evidence="27" type="ORF">DDE83_004489</name>
</gene>
<dbReference type="InterPro" id="IPR000417">
    <property type="entry name" value="Hyethyz_kinase"/>
</dbReference>
<dbReference type="GO" id="GO:0009229">
    <property type="term" value="P:thiamine diphosphate biosynthetic process"/>
    <property type="evidence" value="ECO:0007669"/>
    <property type="project" value="UniProtKB-UniPathway"/>
</dbReference>
<dbReference type="GO" id="GO:0005524">
    <property type="term" value="F:ATP binding"/>
    <property type="evidence" value="ECO:0007669"/>
    <property type="project" value="UniProtKB-KW"/>
</dbReference>
<keyword evidence="19" id="KW-0624">Polysaccharide degradation</keyword>
<comment type="pathway">
    <text evidence="6">Cofactor biosynthesis; thiamine diphosphate biosynthesis; 4-methyl-5-(2-phosphoethyl)-thiazole from 5-(2-hydroxyethyl)-4-methylthiazole: step 1/1.</text>
</comment>
<dbReference type="PROSITE" id="PS01095">
    <property type="entry name" value="GH18_1"/>
    <property type="match status" value="1"/>
</dbReference>
<keyword evidence="16" id="KW-0146">Chitin degradation</keyword>
<comment type="catalytic activity">
    <reaction evidence="22">
        <text>2-[(2R,5Z)-2-carboxy-4-methylthiazol-5(2H)-ylidene]ethyl phosphate + 4-amino-2-methyl-5-(diphosphooxymethyl)pyrimidine + 2 H(+) = thiamine phosphate + CO2 + diphosphate</text>
        <dbReference type="Rhea" id="RHEA:47844"/>
        <dbReference type="ChEBI" id="CHEBI:15378"/>
        <dbReference type="ChEBI" id="CHEBI:16526"/>
        <dbReference type="ChEBI" id="CHEBI:33019"/>
        <dbReference type="ChEBI" id="CHEBI:37575"/>
        <dbReference type="ChEBI" id="CHEBI:57841"/>
        <dbReference type="ChEBI" id="CHEBI:62899"/>
        <dbReference type="EC" id="2.5.1.3"/>
    </reaction>
</comment>
<dbReference type="EMBL" id="QGDH01000055">
    <property type="protein sequence ID" value="RAR11762.1"/>
    <property type="molecule type" value="Genomic_DNA"/>
</dbReference>
<evidence type="ECO:0000256" key="8">
    <source>
        <dbReference type="ARBA" id="ARBA00022679"/>
    </source>
</evidence>
<proteinExistence type="inferred from homology"/>
<dbReference type="GO" id="GO:0005737">
    <property type="term" value="C:cytoplasm"/>
    <property type="evidence" value="ECO:0007669"/>
    <property type="project" value="TreeGrafter"/>
</dbReference>
<keyword evidence="18" id="KW-0326">Glycosidase</keyword>
<evidence type="ECO:0000256" key="23">
    <source>
        <dbReference type="ARBA" id="ARBA00061146"/>
    </source>
</evidence>
<dbReference type="FunFam" id="3.40.1190.20:FF:000042">
    <property type="entry name" value="Probable thiamine biosynthetic bifunctional enzyme"/>
    <property type="match status" value="1"/>
</dbReference>
<dbReference type="InterPro" id="IPR029056">
    <property type="entry name" value="Ribokinase-like"/>
</dbReference>
<evidence type="ECO:0000256" key="6">
    <source>
        <dbReference type="ARBA" id="ARBA00004868"/>
    </source>
</evidence>
<dbReference type="GO" id="GO:0006032">
    <property type="term" value="P:chitin catabolic process"/>
    <property type="evidence" value="ECO:0007669"/>
    <property type="project" value="UniProtKB-KW"/>
</dbReference>
<dbReference type="GO" id="GO:0008843">
    <property type="term" value="F:endochitinase activity"/>
    <property type="evidence" value="ECO:0007669"/>
    <property type="project" value="UniProtKB-EC"/>
</dbReference>
<feature type="domain" description="GH18" evidence="26">
    <location>
        <begin position="74"/>
        <end position="391"/>
    </location>
</feature>
<dbReference type="UniPathway" id="UPA00060">
    <property type="reaction ID" value="UER00139"/>
</dbReference>
<comment type="similarity">
    <text evidence="24">In the N-terminal section; belongs to the thiamine-phosphate synthase family.</text>
</comment>